<dbReference type="RefSeq" id="WP_119705739.1">
    <property type="nucleotide sequence ID" value="NZ_JBHSOI010000001.1"/>
</dbReference>
<reference evidence="1 2" key="1">
    <citation type="submission" date="2018-08" db="EMBL/GenBank/DDBJ databases">
        <title>Aeromicrobium sp. M2KJ-4, whole genome shotgun sequence.</title>
        <authorList>
            <person name="Tuo L."/>
        </authorList>
    </citation>
    <scope>NUCLEOTIDE SEQUENCE [LARGE SCALE GENOMIC DNA]</scope>
    <source>
        <strain evidence="1 2">M2KJ-4</strain>
    </source>
</reference>
<dbReference type="Proteomes" id="UP000265581">
    <property type="component" value="Unassembled WGS sequence"/>
</dbReference>
<proteinExistence type="predicted"/>
<dbReference type="AlphaFoldDB" id="A0A371NYQ3"/>
<sequence length="141" mass="15462">MTDPVYRTPLRSRRDDVDHAAAVERALRLGVVGMGEATDERAERRLDRFAAAPVGAFVWTRHPDGRAYVGRLTGPLRHDAGGAAVDLVNVRDCDWIDQPVDPSLVPAAVSQTFARGGRNVQQIHPGDVEAETARLWERLSA</sequence>
<dbReference type="OrthoDB" id="3786994at2"/>
<organism evidence="1 2">
    <name type="scientific">Aeromicrobium endophyticum</name>
    <dbReference type="NCBI Taxonomy" id="2292704"/>
    <lineage>
        <taxon>Bacteria</taxon>
        <taxon>Bacillati</taxon>
        <taxon>Actinomycetota</taxon>
        <taxon>Actinomycetes</taxon>
        <taxon>Propionibacteriales</taxon>
        <taxon>Nocardioidaceae</taxon>
        <taxon>Aeromicrobium</taxon>
    </lineage>
</organism>
<comment type="caution">
    <text evidence="1">The sequence shown here is derived from an EMBL/GenBank/DDBJ whole genome shotgun (WGS) entry which is preliminary data.</text>
</comment>
<name>A0A371NYQ3_9ACTN</name>
<evidence type="ECO:0000313" key="1">
    <source>
        <dbReference type="EMBL" id="REK68814.1"/>
    </source>
</evidence>
<gene>
    <name evidence="1" type="ORF">DX116_18245</name>
</gene>
<protein>
    <submittedName>
        <fullName evidence="1">GAF domain-containing protein</fullName>
    </submittedName>
</protein>
<evidence type="ECO:0000313" key="2">
    <source>
        <dbReference type="Proteomes" id="UP000265581"/>
    </source>
</evidence>
<dbReference type="EMBL" id="QUBR01000003">
    <property type="protein sequence ID" value="REK68814.1"/>
    <property type="molecule type" value="Genomic_DNA"/>
</dbReference>
<keyword evidence="2" id="KW-1185">Reference proteome</keyword>
<accession>A0A371NYQ3</accession>